<accession>A0A5B8LYP0</accession>
<dbReference type="KEGG" id="dea:FPZ08_18445"/>
<dbReference type="InterPro" id="IPR050595">
    <property type="entry name" value="Bact_response_regulator"/>
</dbReference>
<feature type="modified residue" description="4-aspartylphosphate" evidence="2">
    <location>
        <position position="100"/>
    </location>
</feature>
<dbReference type="GO" id="GO:0000160">
    <property type="term" value="P:phosphorelay signal transduction system"/>
    <property type="evidence" value="ECO:0007669"/>
    <property type="project" value="InterPro"/>
</dbReference>
<organism evidence="4 5">
    <name type="scientific">Devosia ginsengisoli</name>
    <dbReference type="NCBI Taxonomy" id="400770"/>
    <lineage>
        <taxon>Bacteria</taxon>
        <taxon>Pseudomonadati</taxon>
        <taxon>Pseudomonadota</taxon>
        <taxon>Alphaproteobacteria</taxon>
        <taxon>Hyphomicrobiales</taxon>
        <taxon>Devosiaceae</taxon>
        <taxon>Devosia</taxon>
    </lineage>
</organism>
<dbReference type="OrthoDB" id="9796100at2"/>
<evidence type="ECO:0000259" key="3">
    <source>
        <dbReference type="PROSITE" id="PS50110"/>
    </source>
</evidence>
<name>A0A5B8LYP0_9HYPH</name>
<keyword evidence="5" id="KW-1185">Reference proteome</keyword>
<proteinExistence type="predicted"/>
<dbReference type="SUPFAM" id="SSF52172">
    <property type="entry name" value="CheY-like"/>
    <property type="match status" value="1"/>
</dbReference>
<dbReference type="InterPro" id="IPR001789">
    <property type="entry name" value="Sig_transdc_resp-reg_receiver"/>
</dbReference>
<feature type="domain" description="Response regulatory" evidence="3">
    <location>
        <begin position="50"/>
        <end position="161"/>
    </location>
</feature>
<evidence type="ECO:0000256" key="1">
    <source>
        <dbReference type="ARBA" id="ARBA00022553"/>
    </source>
</evidence>
<dbReference type="PANTHER" id="PTHR44591:SF21">
    <property type="entry name" value="TWO-COMPONENT RESPONSE REGULATOR"/>
    <property type="match status" value="1"/>
</dbReference>
<dbReference type="SMART" id="SM00448">
    <property type="entry name" value="REC"/>
    <property type="match status" value="1"/>
</dbReference>
<dbReference type="Proteomes" id="UP000315364">
    <property type="component" value="Chromosome"/>
</dbReference>
<reference evidence="4 5" key="1">
    <citation type="submission" date="2019-07" db="EMBL/GenBank/DDBJ databases">
        <title>Full genome sequence of Devosia sp. Gsoil 520.</title>
        <authorList>
            <person name="Im W.-T."/>
        </authorList>
    </citation>
    <scope>NUCLEOTIDE SEQUENCE [LARGE SCALE GENOMIC DNA]</scope>
    <source>
        <strain evidence="4 5">Gsoil 520</strain>
    </source>
</reference>
<sequence length="184" mass="19907">MLGRAGSFAAESRSVPKAIFTTRDDGVCCWPRLQPSSESPAMVDSQRRTTILVVDDDALINIGTVDMLEDLGLRALEAYSGREALDILERGDSIDLLITDYAMPGMTGVELADRARQLRPHLPVLLATGYDELPGGEMSDLPRLGKPFQQAELLACLQRALAAGQSRAGHDNLLEDAEGSRLTL</sequence>
<dbReference type="Gene3D" id="3.40.50.2300">
    <property type="match status" value="1"/>
</dbReference>
<dbReference type="InterPro" id="IPR011006">
    <property type="entry name" value="CheY-like_superfamily"/>
</dbReference>
<dbReference type="PANTHER" id="PTHR44591">
    <property type="entry name" value="STRESS RESPONSE REGULATOR PROTEIN 1"/>
    <property type="match status" value="1"/>
</dbReference>
<gene>
    <name evidence="4" type="ORF">FPZ08_18445</name>
</gene>
<dbReference type="PROSITE" id="PS50110">
    <property type="entry name" value="RESPONSE_REGULATORY"/>
    <property type="match status" value="1"/>
</dbReference>
<evidence type="ECO:0000256" key="2">
    <source>
        <dbReference type="PROSITE-ProRule" id="PRU00169"/>
    </source>
</evidence>
<keyword evidence="1 2" id="KW-0597">Phosphoprotein</keyword>
<protein>
    <submittedName>
        <fullName evidence="4">Response regulator</fullName>
    </submittedName>
</protein>
<dbReference type="EMBL" id="CP042304">
    <property type="protein sequence ID" value="QDZ12552.1"/>
    <property type="molecule type" value="Genomic_DNA"/>
</dbReference>
<dbReference type="AlphaFoldDB" id="A0A5B8LYP0"/>
<evidence type="ECO:0000313" key="4">
    <source>
        <dbReference type="EMBL" id="QDZ12552.1"/>
    </source>
</evidence>
<dbReference type="Pfam" id="PF00072">
    <property type="entry name" value="Response_reg"/>
    <property type="match status" value="1"/>
</dbReference>
<evidence type="ECO:0000313" key="5">
    <source>
        <dbReference type="Proteomes" id="UP000315364"/>
    </source>
</evidence>